<gene>
    <name evidence="2" type="ORF">K444DRAFT_606428</name>
</gene>
<name>A0A2J6TWU1_9HELO</name>
<accession>A0A2J6TWU1</accession>
<dbReference type="EMBL" id="KZ613740">
    <property type="protein sequence ID" value="PMD67494.1"/>
    <property type="molecule type" value="Genomic_DNA"/>
</dbReference>
<feature type="non-terminal residue" evidence="2">
    <location>
        <position position="1"/>
    </location>
</feature>
<dbReference type="AlphaFoldDB" id="A0A2J6TWU1"/>
<organism evidence="2 3">
    <name type="scientific">Hyaloscypha bicolor E</name>
    <dbReference type="NCBI Taxonomy" id="1095630"/>
    <lineage>
        <taxon>Eukaryota</taxon>
        <taxon>Fungi</taxon>
        <taxon>Dikarya</taxon>
        <taxon>Ascomycota</taxon>
        <taxon>Pezizomycotina</taxon>
        <taxon>Leotiomycetes</taxon>
        <taxon>Helotiales</taxon>
        <taxon>Hyaloscyphaceae</taxon>
        <taxon>Hyaloscypha</taxon>
        <taxon>Hyaloscypha bicolor</taxon>
    </lineage>
</organism>
<evidence type="ECO:0000313" key="3">
    <source>
        <dbReference type="Proteomes" id="UP000235371"/>
    </source>
</evidence>
<dbReference type="InParanoid" id="A0A2J6TWU1"/>
<evidence type="ECO:0000313" key="2">
    <source>
        <dbReference type="EMBL" id="PMD67494.1"/>
    </source>
</evidence>
<protein>
    <submittedName>
        <fullName evidence="2">Uncharacterized protein</fullName>
    </submittedName>
</protein>
<evidence type="ECO:0000256" key="1">
    <source>
        <dbReference type="SAM" id="MobiDB-lite"/>
    </source>
</evidence>
<feature type="region of interest" description="Disordered" evidence="1">
    <location>
        <begin position="31"/>
        <end position="108"/>
    </location>
</feature>
<dbReference type="RefSeq" id="XP_024744398.1">
    <property type="nucleotide sequence ID" value="XM_024878989.1"/>
</dbReference>
<keyword evidence="3" id="KW-1185">Reference proteome</keyword>
<dbReference type="GeneID" id="36587066"/>
<reference evidence="2 3" key="1">
    <citation type="submission" date="2016-04" db="EMBL/GenBank/DDBJ databases">
        <title>A degradative enzymes factory behind the ericoid mycorrhizal symbiosis.</title>
        <authorList>
            <consortium name="DOE Joint Genome Institute"/>
            <person name="Martino E."/>
            <person name="Morin E."/>
            <person name="Grelet G."/>
            <person name="Kuo A."/>
            <person name="Kohler A."/>
            <person name="Daghino S."/>
            <person name="Barry K."/>
            <person name="Choi C."/>
            <person name="Cichocki N."/>
            <person name="Clum A."/>
            <person name="Copeland A."/>
            <person name="Hainaut M."/>
            <person name="Haridas S."/>
            <person name="Labutti K."/>
            <person name="Lindquist E."/>
            <person name="Lipzen A."/>
            <person name="Khouja H.-R."/>
            <person name="Murat C."/>
            <person name="Ohm R."/>
            <person name="Olson A."/>
            <person name="Spatafora J."/>
            <person name="Veneault-Fourrey C."/>
            <person name="Henrissat B."/>
            <person name="Grigoriev I."/>
            <person name="Martin F."/>
            <person name="Perotto S."/>
        </authorList>
    </citation>
    <scope>NUCLEOTIDE SEQUENCE [LARGE SCALE GENOMIC DNA]</scope>
    <source>
        <strain evidence="2 3">E</strain>
    </source>
</reference>
<proteinExistence type="predicted"/>
<sequence length="108" mass="12046">MAFPLFSQLASPSELPQPQIFPAIHNTALMQESTPPDRIPRDGQLCHPETRKKCSAAKKQARPPSSSHTKEDQSPRPPQSNLRPNLPTFVSRLFPRQSVMASTIPHVQ</sequence>
<dbReference type="Proteomes" id="UP000235371">
    <property type="component" value="Unassembled WGS sequence"/>
</dbReference>